<keyword evidence="12" id="KW-1185">Reference proteome</keyword>
<evidence type="ECO:0000256" key="8">
    <source>
        <dbReference type="ARBA" id="ARBA00033442"/>
    </source>
</evidence>
<keyword evidence="5" id="KW-0119">Carbohydrate metabolism</keyword>
<name>A0A9Q3ESP1_9BASI</name>
<dbReference type="InterPro" id="IPR012341">
    <property type="entry name" value="6hp_glycosidase-like_sf"/>
</dbReference>
<feature type="domain" description="GH15-like" evidence="10">
    <location>
        <begin position="72"/>
        <end position="466"/>
    </location>
</feature>
<comment type="catalytic activity">
    <reaction evidence="1">
        <text>Hydrolysis of terminal (1-&gt;4)-linked alpha-D-glucose residues successively from non-reducing ends of the chains with release of beta-D-glucose.</text>
        <dbReference type="EC" id="3.2.1.3"/>
    </reaction>
</comment>
<dbReference type="SUPFAM" id="SSF48208">
    <property type="entry name" value="Six-hairpin glycosidases"/>
    <property type="match status" value="1"/>
</dbReference>
<dbReference type="AlphaFoldDB" id="A0A9Q3ESP1"/>
<dbReference type="Proteomes" id="UP000765509">
    <property type="component" value="Unassembled WGS sequence"/>
</dbReference>
<evidence type="ECO:0000259" key="10">
    <source>
        <dbReference type="Pfam" id="PF00723"/>
    </source>
</evidence>
<evidence type="ECO:0000256" key="1">
    <source>
        <dbReference type="ARBA" id="ARBA00001863"/>
    </source>
</evidence>
<dbReference type="GO" id="GO:0000324">
    <property type="term" value="C:fungal-type vacuole"/>
    <property type="evidence" value="ECO:0007669"/>
    <property type="project" value="TreeGrafter"/>
</dbReference>
<evidence type="ECO:0000256" key="6">
    <source>
        <dbReference type="ARBA" id="ARBA00023295"/>
    </source>
</evidence>
<dbReference type="InterPro" id="IPR000165">
    <property type="entry name" value="Glucoamylase"/>
</dbReference>
<dbReference type="OrthoDB" id="6123450at2759"/>
<proteinExistence type="inferred from homology"/>
<evidence type="ECO:0000256" key="7">
    <source>
        <dbReference type="ARBA" id="ARBA00023326"/>
    </source>
</evidence>
<evidence type="ECO:0000256" key="4">
    <source>
        <dbReference type="ARBA" id="ARBA00022801"/>
    </source>
</evidence>
<protein>
    <recommendedName>
        <fullName evidence="3">glucan 1,4-alpha-glucosidase</fullName>
        <ecNumber evidence="3">3.2.1.3</ecNumber>
    </recommendedName>
    <alternativeName>
        <fullName evidence="9">1,4-alpha-D-glucan glucohydrolase</fullName>
    </alternativeName>
    <alternativeName>
        <fullName evidence="8">Glucan 1,4-alpha-glucosidase</fullName>
    </alternativeName>
</protein>
<keyword evidence="4" id="KW-0378">Hydrolase</keyword>
<evidence type="ECO:0000313" key="11">
    <source>
        <dbReference type="EMBL" id="MBW0525277.1"/>
    </source>
</evidence>
<dbReference type="PANTHER" id="PTHR31616:SF9">
    <property type="entry name" value="GLUCOAMYLASE, INTRACELLULAR SPORULATION-SPECIFIC"/>
    <property type="match status" value="1"/>
</dbReference>
<dbReference type="Pfam" id="PF00723">
    <property type="entry name" value="Glyco_hydro_15"/>
    <property type="match status" value="1"/>
</dbReference>
<evidence type="ECO:0000256" key="9">
    <source>
        <dbReference type="ARBA" id="ARBA00033473"/>
    </source>
</evidence>
<organism evidence="11 12">
    <name type="scientific">Austropuccinia psidii MF-1</name>
    <dbReference type="NCBI Taxonomy" id="1389203"/>
    <lineage>
        <taxon>Eukaryota</taxon>
        <taxon>Fungi</taxon>
        <taxon>Dikarya</taxon>
        <taxon>Basidiomycota</taxon>
        <taxon>Pucciniomycotina</taxon>
        <taxon>Pucciniomycetes</taxon>
        <taxon>Pucciniales</taxon>
        <taxon>Sphaerophragmiaceae</taxon>
        <taxon>Austropuccinia</taxon>
    </lineage>
</organism>
<dbReference type="GO" id="GO:0000272">
    <property type="term" value="P:polysaccharide catabolic process"/>
    <property type="evidence" value="ECO:0007669"/>
    <property type="project" value="UniProtKB-KW"/>
</dbReference>
<dbReference type="InterPro" id="IPR008928">
    <property type="entry name" value="6-hairpin_glycosidase_sf"/>
</dbReference>
<dbReference type="EC" id="3.2.1.3" evidence="3"/>
<accession>A0A9Q3ESP1</accession>
<gene>
    <name evidence="11" type="ORF">O181_064992</name>
</gene>
<evidence type="ECO:0000256" key="3">
    <source>
        <dbReference type="ARBA" id="ARBA00012593"/>
    </source>
</evidence>
<sequence length="475" mass="53551">MFHSSLKGRHDHLQFKFLKILLLLKIWIAFYSSLVSSKSNTIPNEILSNQIDSSHNLNLDNWIHFQANKSWQAVLVNISPPSALPGLVVASLSTSKPDYFYSWTRDTAIVLKEIVYRYSETNDSNLLQIIKNSISSTQLIQKNSLHAPGNLGEPKYYVNGSAFNGPWGRPQRDGPALRATVYMNFAKAYLKSGGQEAQNYVNQILYDGIWQSRSVIKADLEYISNTWKENSFDLWEEVNGIHFFTLSVIQRALKDGAEFSHNLKDFGAANWYQKQAQEIDDQLKLFWDKKAGYLKTTIKSLDSHGKTSGLDVGTILACLHAGNSASSEFGLGSPKMVQTFQAILKSMAALYPLNSRYAHLNAKATGRYPEDIYDGVGTSIGNPWFLTTLAMSEFIYRSLNLNNKLNISENDSTKILDRKLADQFLIIIKSVANRNGSLHEQMDRVTGFGKGARDLTWSHVAFLSMYRARNGQKEF</sequence>
<keyword evidence="6" id="KW-0326">Glycosidase</keyword>
<reference evidence="11" key="1">
    <citation type="submission" date="2021-03" db="EMBL/GenBank/DDBJ databases">
        <title>Draft genome sequence of rust myrtle Austropuccinia psidii MF-1, a brazilian biotype.</title>
        <authorList>
            <person name="Quecine M.C."/>
            <person name="Pachon D.M.R."/>
            <person name="Bonatelli M.L."/>
            <person name="Correr F.H."/>
            <person name="Franceschini L.M."/>
            <person name="Leite T.F."/>
            <person name="Margarido G.R.A."/>
            <person name="Almeida C.A."/>
            <person name="Ferrarezi J.A."/>
            <person name="Labate C.A."/>
        </authorList>
    </citation>
    <scope>NUCLEOTIDE SEQUENCE</scope>
    <source>
        <strain evidence="11">MF-1</strain>
    </source>
</reference>
<evidence type="ECO:0000313" key="12">
    <source>
        <dbReference type="Proteomes" id="UP000765509"/>
    </source>
</evidence>
<comment type="caution">
    <text evidence="11">The sequence shown here is derived from an EMBL/GenBank/DDBJ whole genome shotgun (WGS) entry which is preliminary data.</text>
</comment>
<dbReference type="PRINTS" id="PR00736">
    <property type="entry name" value="GLHYDRLASE15"/>
</dbReference>
<comment type="similarity">
    <text evidence="2">Belongs to the glycosyl hydrolase 15 family.</text>
</comment>
<evidence type="ECO:0000256" key="2">
    <source>
        <dbReference type="ARBA" id="ARBA00006188"/>
    </source>
</evidence>
<dbReference type="PANTHER" id="PTHR31616">
    <property type="entry name" value="TREHALASE"/>
    <property type="match status" value="1"/>
</dbReference>
<dbReference type="EMBL" id="AVOT02031685">
    <property type="protein sequence ID" value="MBW0525277.1"/>
    <property type="molecule type" value="Genomic_DNA"/>
</dbReference>
<dbReference type="InterPro" id="IPR011613">
    <property type="entry name" value="GH15-like"/>
</dbReference>
<keyword evidence="7" id="KW-0624">Polysaccharide degradation</keyword>
<dbReference type="Gene3D" id="1.50.10.10">
    <property type="match status" value="1"/>
</dbReference>
<dbReference type="GO" id="GO:0004339">
    <property type="term" value="F:glucan 1,4-alpha-glucosidase activity"/>
    <property type="evidence" value="ECO:0007669"/>
    <property type="project" value="UniProtKB-EC"/>
</dbReference>
<evidence type="ECO:0000256" key="5">
    <source>
        <dbReference type="ARBA" id="ARBA00023277"/>
    </source>
</evidence>